<dbReference type="FunFam" id="1.10.287.130:FF:000002">
    <property type="entry name" value="Two-component osmosensing histidine kinase"/>
    <property type="match status" value="1"/>
</dbReference>
<evidence type="ECO:0000256" key="8">
    <source>
        <dbReference type="ARBA" id="ARBA00022741"/>
    </source>
</evidence>
<sequence>MCKGRHLNTEFSSLSHEVTIGNDRIAMILSSIGDGVISIDIDSNIEYMNQAAQEILGLEAPEAIGKPISEVFKLFDSITGEQYSSPTEEALRTKDKVGLKNNTILLSSDGLYKFVSASCTPALDVKREVSGAVIVFRDITRLKGMEDQLHIERNNLQRIIDAAPVGMMILDHKLAIQQVNNNFITMMNYNPETIVGKVFGDEVRCLNSFDKGCGSGFRCSFCTLRQNINKILQSSPKDTLTSVDDFPLEDGTGKTIWFKINAVPLMIQGGIHVLITFTDISDQKQRELHLMQAKDFFLRIMDNFPAMVWTAAPNLNIDYLNKPWFEFTGLTIETATSETLLSTIHPKDREQCTNILINSTEAHQPFEMEHRMKNREGEYHWVVTVGKPHFNTDGQFSGYIGAVYDITDRKKIEKAVQQSEQKFKNLFHKADDAIYLHELTDDGDELSNIVEINDTACKRLEYEREEILGKSPLKLYTSEYHTVKRTLLAKIMIQGSIIYEAMHITKSGKAVPVEVRSHYFEMDNKRFVLSVARDMTERKRVEAQLLEAKEQAETANKSKSEFLANMSHEIRTPLNGIVGMVDLTLATNLNEDQRENLDTAKACAKSLMKIINDILDFSKMEAGKLSMEAIDFNVRGELEEILKAHSFHAASKQMAIRSDVAEEVPEYLQGDPYRLKQILNNLINNAIKFTNSGCITVAINQVKKAEDRHVLQFSITDTGIGISVEDQNKLFKSFSQVDSTFTKKFGGTGLGLVISKQLAEMMGGTMWVESTQGEGSTFFFTIECRVGKKPVESRPLDIDVIQPRKIRKVLIAEDYQVNQMVLKKILIQIGYEPDIASNGYEAIQMHEENTYDAILMDVQMPIMDGVEATKQIRAMQGPKKDIPIIAVTAFALDGDLDKFIHEGMDYYISKPVMAGDLTKILANIQSKNQQTIKGFTERVKIDENGELMFVNESEFSRHEDYEDVIHKIAEHMSLVYQGITDGKLIEIEHQADEIKKLSEQIEADEFKRLSFKIQLAARRGNLQDIVEYATRLGLEIEKSKKRFIGGDFN</sequence>
<feature type="domain" description="PAC" evidence="20">
    <location>
        <begin position="366"/>
        <end position="418"/>
    </location>
</feature>
<evidence type="ECO:0000256" key="15">
    <source>
        <dbReference type="PROSITE-ProRule" id="PRU00169"/>
    </source>
</evidence>
<dbReference type="EC" id="2.7.13.3" evidence="4"/>
<comment type="caution">
    <text evidence="21">The sequence shown here is derived from an EMBL/GenBank/DDBJ whole genome shotgun (WGS) entry which is preliminary data.</text>
</comment>
<dbReference type="STRING" id="1390249.BHU72_06670"/>
<evidence type="ECO:0000259" key="17">
    <source>
        <dbReference type="PROSITE" id="PS50109"/>
    </source>
</evidence>
<dbReference type="OrthoDB" id="9809348at2"/>
<dbReference type="SMART" id="SM00387">
    <property type="entry name" value="HATPase_c"/>
    <property type="match status" value="1"/>
</dbReference>
<dbReference type="PANTHER" id="PTHR45339:SF3">
    <property type="entry name" value="HISTIDINE KINASE"/>
    <property type="match status" value="1"/>
</dbReference>
<dbReference type="PROSITE" id="PS50113">
    <property type="entry name" value="PAC"/>
    <property type="match status" value="4"/>
</dbReference>
<dbReference type="InterPro" id="IPR013656">
    <property type="entry name" value="PAS_4"/>
</dbReference>
<dbReference type="PRINTS" id="PR00344">
    <property type="entry name" value="BCTRLSENSOR"/>
</dbReference>
<dbReference type="Gene3D" id="3.40.50.2300">
    <property type="match status" value="1"/>
</dbReference>
<dbReference type="Pfam" id="PF13426">
    <property type="entry name" value="PAS_9"/>
    <property type="match status" value="2"/>
</dbReference>
<dbReference type="InterPro" id="IPR011006">
    <property type="entry name" value="CheY-like_superfamily"/>
</dbReference>
<accession>A0A1E5L409</accession>
<feature type="domain" description="PAS" evidence="19">
    <location>
        <begin position="293"/>
        <end position="363"/>
    </location>
</feature>
<keyword evidence="5" id="KW-0963">Cytoplasm</keyword>
<dbReference type="Pfam" id="PF00512">
    <property type="entry name" value="HisKA"/>
    <property type="match status" value="1"/>
</dbReference>
<dbReference type="SMART" id="SM00388">
    <property type="entry name" value="HisKA"/>
    <property type="match status" value="1"/>
</dbReference>
<evidence type="ECO:0000256" key="13">
    <source>
        <dbReference type="ARBA" id="ARBA00068150"/>
    </source>
</evidence>
<keyword evidence="16" id="KW-0175">Coiled coil</keyword>
<organism evidence="21 22">
    <name type="scientific">Desulfuribacillus stibiiarsenatis</name>
    <dbReference type="NCBI Taxonomy" id="1390249"/>
    <lineage>
        <taxon>Bacteria</taxon>
        <taxon>Bacillati</taxon>
        <taxon>Bacillota</taxon>
        <taxon>Desulfuribacillia</taxon>
        <taxon>Desulfuribacillales</taxon>
        <taxon>Desulfuribacillaceae</taxon>
        <taxon>Desulfuribacillus</taxon>
    </lineage>
</organism>
<dbReference type="EMBL" id="MJAT01000035">
    <property type="protein sequence ID" value="OEH84872.1"/>
    <property type="molecule type" value="Genomic_DNA"/>
</dbReference>
<reference evidence="21 22" key="1">
    <citation type="submission" date="2016-09" db="EMBL/GenBank/DDBJ databases">
        <title>Desulfuribacillus arsenicus sp. nov., an obligately anaerobic, dissimilatory arsenic- and antimonate-reducing bacterium isolated from anoxic sediments.</title>
        <authorList>
            <person name="Abin C.A."/>
            <person name="Hollibaugh J.T."/>
        </authorList>
    </citation>
    <scope>NUCLEOTIDE SEQUENCE [LARGE SCALE GENOMIC DNA]</scope>
    <source>
        <strain evidence="21 22">MLFW-2</strain>
    </source>
</reference>
<dbReference type="CDD" id="cd00082">
    <property type="entry name" value="HisKA"/>
    <property type="match status" value="1"/>
</dbReference>
<dbReference type="SUPFAM" id="SSF52172">
    <property type="entry name" value="CheY-like"/>
    <property type="match status" value="1"/>
</dbReference>
<evidence type="ECO:0000256" key="14">
    <source>
        <dbReference type="ARBA" id="ARBA00074306"/>
    </source>
</evidence>
<dbReference type="GO" id="GO:0000155">
    <property type="term" value="F:phosphorelay sensor kinase activity"/>
    <property type="evidence" value="ECO:0007669"/>
    <property type="project" value="InterPro"/>
</dbReference>
<dbReference type="NCBIfam" id="TIGR00229">
    <property type="entry name" value="sensory_box"/>
    <property type="match status" value="3"/>
</dbReference>
<evidence type="ECO:0000256" key="16">
    <source>
        <dbReference type="SAM" id="Coils"/>
    </source>
</evidence>
<evidence type="ECO:0000256" key="11">
    <source>
        <dbReference type="ARBA" id="ARBA00023012"/>
    </source>
</evidence>
<dbReference type="PROSITE" id="PS50109">
    <property type="entry name" value="HIS_KIN"/>
    <property type="match status" value="1"/>
</dbReference>
<comment type="subunit">
    <text evidence="12">At low DSF concentrations, interacts with RpfF.</text>
</comment>
<gene>
    <name evidence="21" type="ORF">BHU72_06670</name>
</gene>
<comment type="catalytic activity">
    <reaction evidence="1">
        <text>ATP + protein L-histidine = ADP + protein N-phospho-L-histidine.</text>
        <dbReference type="EC" id="2.7.13.3"/>
    </reaction>
</comment>
<evidence type="ECO:0000256" key="4">
    <source>
        <dbReference type="ARBA" id="ARBA00012438"/>
    </source>
</evidence>
<feature type="domain" description="PAS" evidence="19">
    <location>
        <begin position="419"/>
        <end position="495"/>
    </location>
</feature>
<feature type="domain" description="Response regulatory" evidence="18">
    <location>
        <begin position="808"/>
        <end position="925"/>
    </location>
</feature>
<dbReference type="AlphaFoldDB" id="A0A1E5L409"/>
<dbReference type="InterPro" id="IPR035965">
    <property type="entry name" value="PAS-like_dom_sf"/>
</dbReference>
<dbReference type="Pfam" id="PF08447">
    <property type="entry name" value="PAS_3"/>
    <property type="match status" value="1"/>
</dbReference>
<evidence type="ECO:0000256" key="5">
    <source>
        <dbReference type="ARBA" id="ARBA00022490"/>
    </source>
</evidence>
<dbReference type="GO" id="GO:0005737">
    <property type="term" value="C:cytoplasm"/>
    <property type="evidence" value="ECO:0007669"/>
    <property type="project" value="UniProtKB-SubCell"/>
</dbReference>
<keyword evidence="11" id="KW-0902">Two-component regulatory system</keyword>
<dbReference type="Gene3D" id="3.30.450.20">
    <property type="entry name" value="PAS domain"/>
    <property type="match status" value="4"/>
</dbReference>
<comment type="subcellular location">
    <subcellularLocation>
        <location evidence="2">Cytoplasm</location>
    </subcellularLocation>
</comment>
<evidence type="ECO:0000256" key="9">
    <source>
        <dbReference type="ARBA" id="ARBA00022777"/>
    </source>
</evidence>
<feature type="domain" description="Histidine kinase" evidence="17">
    <location>
        <begin position="565"/>
        <end position="786"/>
    </location>
</feature>
<dbReference type="InterPro" id="IPR003594">
    <property type="entry name" value="HATPase_dom"/>
</dbReference>
<dbReference type="InterPro" id="IPR000700">
    <property type="entry name" value="PAS-assoc_C"/>
</dbReference>
<keyword evidence="7" id="KW-0808">Transferase</keyword>
<dbReference type="Pfam" id="PF08448">
    <property type="entry name" value="PAS_4"/>
    <property type="match status" value="1"/>
</dbReference>
<evidence type="ECO:0000256" key="1">
    <source>
        <dbReference type="ARBA" id="ARBA00000085"/>
    </source>
</evidence>
<evidence type="ECO:0000256" key="10">
    <source>
        <dbReference type="ARBA" id="ARBA00022840"/>
    </source>
</evidence>
<evidence type="ECO:0000313" key="22">
    <source>
        <dbReference type="Proteomes" id="UP000095255"/>
    </source>
</evidence>
<dbReference type="CDD" id="cd00130">
    <property type="entry name" value="PAS"/>
    <property type="match status" value="4"/>
</dbReference>
<evidence type="ECO:0000259" key="20">
    <source>
        <dbReference type="PROSITE" id="PS50113"/>
    </source>
</evidence>
<dbReference type="SUPFAM" id="SSF55874">
    <property type="entry name" value="ATPase domain of HSP90 chaperone/DNA topoisomerase II/histidine kinase"/>
    <property type="match status" value="1"/>
</dbReference>
<dbReference type="FunFam" id="3.30.450.20:FF:000099">
    <property type="entry name" value="Sensory box sensor histidine kinase"/>
    <property type="match status" value="1"/>
</dbReference>
<comment type="similarity">
    <text evidence="3">In the N-terminal section; belongs to the phytochrome family.</text>
</comment>
<feature type="domain" description="PAC" evidence="20">
    <location>
        <begin position="242"/>
        <end position="292"/>
    </location>
</feature>
<dbReference type="InterPro" id="IPR013655">
    <property type="entry name" value="PAS_fold_3"/>
</dbReference>
<dbReference type="SUPFAM" id="SSF47384">
    <property type="entry name" value="Homodimeric domain of signal transducing histidine kinase"/>
    <property type="match status" value="1"/>
</dbReference>
<evidence type="ECO:0000256" key="3">
    <source>
        <dbReference type="ARBA" id="ARBA00006402"/>
    </source>
</evidence>
<feature type="domain" description="PAS" evidence="19">
    <location>
        <begin position="21"/>
        <end position="94"/>
    </location>
</feature>
<evidence type="ECO:0000256" key="2">
    <source>
        <dbReference type="ARBA" id="ARBA00004496"/>
    </source>
</evidence>
<dbReference type="SMART" id="SM00086">
    <property type="entry name" value="PAC"/>
    <property type="match status" value="4"/>
</dbReference>
<dbReference type="SMART" id="SM00448">
    <property type="entry name" value="REC"/>
    <property type="match status" value="1"/>
</dbReference>
<feature type="domain" description="PAC" evidence="20">
    <location>
        <begin position="99"/>
        <end position="151"/>
    </location>
</feature>
<evidence type="ECO:0000259" key="18">
    <source>
        <dbReference type="PROSITE" id="PS50110"/>
    </source>
</evidence>
<dbReference type="Proteomes" id="UP000095255">
    <property type="component" value="Unassembled WGS sequence"/>
</dbReference>
<keyword evidence="9" id="KW-0418">Kinase</keyword>
<dbReference type="InterPro" id="IPR036097">
    <property type="entry name" value="HisK_dim/P_sf"/>
</dbReference>
<dbReference type="InterPro" id="IPR001610">
    <property type="entry name" value="PAC"/>
</dbReference>
<dbReference type="InterPro" id="IPR003661">
    <property type="entry name" value="HisK_dim/P_dom"/>
</dbReference>
<keyword evidence="22" id="KW-1185">Reference proteome</keyword>
<dbReference type="GO" id="GO:0032991">
    <property type="term" value="C:protein-containing complex"/>
    <property type="evidence" value="ECO:0007669"/>
    <property type="project" value="UniProtKB-ARBA"/>
</dbReference>
<dbReference type="CDD" id="cd16922">
    <property type="entry name" value="HATPase_EvgS-ArcB-TorS-like"/>
    <property type="match status" value="1"/>
</dbReference>
<evidence type="ECO:0000256" key="7">
    <source>
        <dbReference type="ARBA" id="ARBA00022679"/>
    </source>
</evidence>
<feature type="modified residue" description="4-aspartylphosphate" evidence="15">
    <location>
        <position position="857"/>
    </location>
</feature>
<proteinExistence type="inferred from homology"/>
<dbReference type="InterPro" id="IPR001789">
    <property type="entry name" value="Sig_transdc_resp-reg_receiver"/>
</dbReference>
<feature type="domain" description="PAC" evidence="20">
    <location>
        <begin position="497"/>
        <end position="547"/>
    </location>
</feature>
<dbReference type="Gene3D" id="1.10.287.130">
    <property type="match status" value="1"/>
</dbReference>
<dbReference type="PANTHER" id="PTHR45339">
    <property type="entry name" value="HYBRID SIGNAL TRANSDUCTION HISTIDINE KINASE J"/>
    <property type="match status" value="1"/>
</dbReference>
<feature type="coiled-coil region" evidence="16">
    <location>
        <begin position="531"/>
        <end position="558"/>
    </location>
</feature>
<dbReference type="PROSITE" id="PS50110">
    <property type="entry name" value="RESPONSE_REGULATORY"/>
    <property type="match status" value="1"/>
</dbReference>
<name>A0A1E5L409_9FIRM</name>
<evidence type="ECO:0000313" key="21">
    <source>
        <dbReference type="EMBL" id="OEH84872.1"/>
    </source>
</evidence>
<dbReference type="RefSeq" id="WP_069702607.1">
    <property type="nucleotide sequence ID" value="NZ_MJAT01000035.1"/>
</dbReference>
<dbReference type="PROSITE" id="PS50112">
    <property type="entry name" value="PAS"/>
    <property type="match status" value="4"/>
</dbReference>
<keyword evidence="6 15" id="KW-0597">Phosphoprotein</keyword>
<dbReference type="Pfam" id="PF02518">
    <property type="entry name" value="HATPase_c"/>
    <property type="match status" value="1"/>
</dbReference>
<dbReference type="Gene3D" id="3.30.565.10">
    <property type="entry name" value="Histidine kinase-like ATPase, C-terminal domain"/>
    <property type="match status" value="1"/>
</dbReference>
<dbReference type="Pfam" id="PF00072">
    <property type="entry name" value="Response_reg"/>
    <property type="match status" value="1"/>
</dbReference>
<evidence type="ECO:0000256" key="6">
    <source>
        <dbReference type="ARBA" id="ARBA00022553"/>
    </source>
</evidence>
<keyword evidence="10" id="KW-0067">ATP-binding</keyword>
<feature type="domain" description="PAS" evidence="19">
    <location>
        <begin position="152"/>
        <end position="197"/>
    </location>
</feature>
<dbReference type="FunFam" id="3.30.565.10:FF:000010">
    <property type="entry name" value="Sensor histidine kinase RcsC"/>
    <property type="match status" value="1"/>
</dbReference>
<evidence type="ECO:0000259" key="19">
    <source>
        <dbReference type="PROSITE" id="PS50112"/>
    </source>
</evidence>
<dbReference type="InterPro" id="IPR004358">
    <property type="entry name" value="Sig_transdc_His_kin-like_C"/>
</dbReference>
<dbReference type="GO" id="GO:0005524">
    <property type="term" value="F:ATP binding"/>
    <property type="evidence" value="ECO:0007669"/>
    <property type="project" value="UniProtKB-KW"/>
</dbReference>
<dbReference type="CDD" id="cd17546">
    <property type="entry name" value="REC_hyHK_CKI1_RcsC-like"/>
    <property type="match status" value="1"/>
</dbReference>
<evidence type="ECO:0000256" key="12">
    <source>
        <dbReference type="ARBA" id="ARBA00064003"/>
    </source>
</evidence>
<protein>
    <recommendedName>
        <fullName evidence="14">Circadian input-output histidine kinase CikA</fullName>
        <ecNumber evidence="4">2.7.13.3</ecNumber>
    </recommendedName>
    <alternativeName>
        <fullName evidence="13">Sensory/regulatory protein RpfC</fullName>
    </alternativeName>
</protein>
<dbReference type="InterPro" id="IPR036890">
    <property type="entry name" value="HATPase_C_sf"/>
</dbReference>
<dbReference type="SMART" id="SM00091">
    <property type="entry name" value="PAS"/>
    <property type="match status" value="4"/>
</dbReference>
<dbReference type="InterPro" id="IPR005467">
    <property type="entry name" value="His_kinase_dom"/>
</dbReference>
<keyword evidence="8" id="KW-0547">Nucleotide-binding</keyword>
<dbReference type="InterPro" id="IPR000014">
    <property type="entry name" value="PAS"/>
</dbReference>
<dbReference type="SUPFAM" id="SSF55785">
    <property type="entry name" value="PYP-like sensor domain (PAS domain)"/>
    <property type="match status" value="4"/>
</dbReference>